<dbReference type="OrthoDB" id="7843639at2"/>
<proteinExistence type="inferred from homology"/>
<accession>A0A1I3LXA6</accession>
<dbReference type="STRING" id="1114924.SAMN05216258_110218"/>
<feature type="region of interest" description="Disordered" evidence="10">
    <location>
        <begin position="216"/>
        <end position="247"/>
    </location>
</feature>
<evidence type="ECO:0000256" key="2">
    <source>
        <dbReference type="ARBA" id="ARBA00022448"/>
    </source>
</evidence>
<comment type="subcellular location">
    <subcellularLocation>
        <location evidence="1 9">Cell inner membrane</location>
        <topology evidence="1 9">Multi-pass membrane protein</topology>
    </subcellularLocation>
</comment>
<feature type="transmembrane region" description="Helical" evidence="9">
    <location>
        <begin position="20"/>
        <end position="42"/>
    </location>
</feature>
<feature type="transmembrane region" description="Helical" evidence="9">
    <location>
        <begin position="92"/>
        <end position="112"/>
    </location>
</feature>
<keyword evidence="3" id="KW-1003">Cell membrane</keyword>
<feature type="transmembrane region" description="Helical" evidence="9">
    <location>
        <begin position="54"/>
        <end position="80"/>
    </location>
</feature>
<organism evidence="12 13">
    <name type="scientific">Albimonas pacifica</name>
    <dbReference type="NCBI Taxonomy" id="1114924"/>
    <lineage>
        <taxon>Bacteria</taxon>
        <taxon>Pseudomonadati</taxon>
        <taxon>Pseudomonadota</taxon>
        <taxon>Alphaproteobacteria</taxon>
        <taxon>Rhodobacterales</taxon>
        <taxon>Paracoccaceae</taxon>
        <taxon>Albimonas</taxon>
    </lineage>
</organism>
<keyword evidence="4 9" id="KW-0997">Cell inner membrane</keyword>
<keyword evidence="2 9" id="KW-0813">Transport</keyword>
<evidence type="ECO:0000256" key="5">
    <source>
        <dbReference type="ARBA" id="ARBA00022692"/>
    </source>
</evidence>
<evidence type="ECO:0000256" key="3">
    <source>
        <dbReference type="ARBA" id="ARBA00022475"/>
    </source>
</evidence>
<keyword evidence="13" id="KW-1185">Reference proteome</keyword>
<dbReference type="GO" id="GO:0005886">
    <property type="term" value="C:plasma membrane"/>
    <property type="evidence" value="ECO:0007669"/>
    <property type="project" value="UniProtKB-SubCell"/>
</dbReference>
<sequence>MHYKARTPAGRAINAVEETLIAAILGAMTLITFANVVARYVFNSNILWALETTSFLFAWLVLLGASYCVKVTAHLGVDAVINIVSPPVRRTLSLISAAICLAFALLLLKGAWDFWAPYGEMQPTTGRWFPTGFASARGQGWYELNDVPMPAFLNPLFAEWFNEGEAYEKLPRLVPYVILPISMLLLVLRFAQAGWELLTGERATLIASHEAEEAVEDARSHHAIPDPGAADPLHHHDPAHRRGPTER</sequence>
<dbReference type="Proteomes" id="UP000199377">
    <property type="component" value="Unassembled WGS sequence"/>
</dbReference>
<evidence type="ECO:0000256" key="6">
    <source>
        <dbReference type="ARBA" id="ARBA00022989"/>
    </source>
</evidence>
<dbReference type="EMBL" id="FOQH01000010">
    <property type="protein sequence ID" value="SFI89398.1"/>
    <property type="molecule type" value="Genomic_DNA"/>
</dbReference>
<dbReference type="PANTHER" id="PTHR35011:SF2">
    <property type="entry name" value="2,3-DIKETO-L-GULONATE TRAP TRANSPORTER SMALL PERMEASE PROTEIN YIAM"/>
    <property type="match status" value="1"/>
</dbReference>
<dbReference type="InterPro" id="IPR055348">
    <property type="entry name" value="DctQ"/>
</dbReference>
<feature type="compositionally biased region" description="Basic residues" evidence="10">
    <location>
        <begin position="237"/>
        <end position="247"/>
    </location>
</feature>
<evidence type="ECO:0000256" key="4">
    <source>
        <dbReference type="ARBA" id="ARBA00022519"/>
    </source>
</evidence>
<evidence type="ECO:0000256" key="1">
    <source>
        <dbReference type="ARBA" id="ARBA00004429"/>
    </source>
</evidence>
<dbReference type="RefSeq" id="WP_092863583.1">
    <property type="nucleotide sequence ID" value="NZ_FOQH01000010.1"/>
</dbReference>
<evidence type="ECO:0000256" key="9">
    <source>
        <dbReference type="RuleBase" id="RU369079"/>
    </source>
</evidence>
<evidence type="ECO:0000313" key="13">
    <source>
        <dbReference type="Proteomes" id="UP000199377"/>
    </source>
</evidence>
<gene>
    <name evidence="12" type="ORF">SAMN05216258_110218</name>
</gene>
<feature type="domain" description="Tripartite ATP-independent periplasmic transporters DctQ component" evidence="11">
    <location>
        <begin position="28"/>
        <end position="131"/>
    </location>
</feature>
<evidence type="ECO:0000313" key="12">
    <source>
        <dbReference type="EMBL" id="SFI89398.1"/>
    </source>
</evidence>
<dbReference type="GO" id="GO:0022857">
    <property type="term" value="F:transmembrane transporter activity"/>
    <property type="evidence" value="ECO:0007669"/>
    <property type="project" value="UniProtKB-UniRule"/>
</dbReference>
<comment type="caution">
    <text evidence="9">Lacks conserved residue(s) required for the propagation of feature annotation.</text>
</comment>
<evidence type="ECO:0000256" key="7">
    <source>
        <dbReference type="ARBA" id="ARBA00023136"/>
    </source>
</evidence>
<comment type="subunit">
    <text evidence="9">The complex comprises the extracytoplasmic solute receptor protein and the two transmembrane proteins.</text>
</comment>
<keyword evidence="5 9" id="KW-0812">Transmembrane</keyword>
<dbReference type="AlphaFoldDB" id="A0A1I3LXA6"/>
<dbReference type="InterPro" id="IPR007387">
    <property type="entry name" value="TRAP_DctQ"/>
</dbReference>
<protein>
    <recommendedName>
        <fullName evidence="9">TRAP transporter small permease protein</fullName>
    </recommendedName>
</protein>
<keyword evidence="7 9" id="KW-0472">Membrane</keyword>
<dbReference type="PANTHER" id="PTHR35011">
    <property type="entry name" value="2,3-DIKETO-L-GULONATE TRAP TRANSPORTER SMALL PERMEASE PROTEIN YIAM"/>
    <property type="match status" value="1"/>
</dbReference>
<reference evidence="12 13" key="1">
    <citation type="submission" date="2016-10" db="EMBL/GenBank/DDBJ databases">
        <authorList>
            <person name="de Groot N.N."/>
        </authorList>
    </citation>
    <scope>NUCLEOTIDE SEQUENCE [LARGE SCALE GENOMIC DNA]</scope>
    <source>
        <strain evidence="12 13">CGMCC 1.11030</strain>
    </source>
</reference>
<evidence type="ECO:0000256" key="10">
    <source>
        <dbReference type="SAM" id="MobiDB-lite"/>
    </source>
</evidence>
<evidence type="ECO:0000256" key="8">
    <source>
        <dbReference type="ARBA" id="ARBA00038436"/>
    </source>
</evidence>
<comment type="function">
    <text evidence="9">Part of the tripartite ATP-independent periplasmic (TRAP) transport system.</text>
</comment>
<keyword evidence="6 9" id="KW-1133">Transmembrane helix</keyword>
<dbReference type="Pfam" id="PF04290">
    <property type="entry name" value="DctQ"/>
    <property type="match status" value="1"/>
</dbReference>
<name>A0A1I3LXA6_9RHOB</name>
<comment type="similarity">
    <text evidence="8 9">Belongs to the TRAP transporter small permease family.</text>
</comment>
<evidence type="ECO:0000259" key="11">
    <source>
        <dbReference type="Pfam" id="PF04290"/>
    </source>
</evidence>
<dbReference type="GO" id="GO:0015740">
    <property type="term" value="P:C4-dicarboxylate transport"/>
    <property type="evidence" value="ECO:0007669"/>
    <property type="project" value="TreeGrafter"/>
</dbReference>